<dbReference type="InterPro" id="IPR052064">
    <property type="entry name" value="Mito_IMP1_subunit"/>
</dbReference>
<dbReference type="EMBL" id="KI913983">
    <property type="protein sequence ID" value="ETV94838.1"/>
    <property type="molecule type" value="Genomic_DNA"/>
</dbReference>
<dbReference type="InterPro" id="IPR019533">
    <property type="entry name" value="Peptidase_S26"/>
</dbReference>
<dbReference type="PANTHER" id="PTHR12383">
    <property type="entry name" value="PROTEASE FAMILY S26 MITOCHONDRIAL INNER MEMBRANE PROTEASE-RELATED"/>
    <property type="match status" value="1"/>
</dbReference>
<dbReference type="RefSeq" id="XP_008876429.1">
    <property type="nucleotide sequence ID" value="XM_008878207.1"/>
</dbReference>
<dbReference type="GO" id="GO:0006627">
    <property type="term" value="P:protein processing involved in protein targeting to mitochondrion"/>
    <property type="evidence" value="ECO:0007669"/>
    <property type="project" value="TreeGrafter"/>
</dbReference>
<organism evidence="7">
    <name type="scientific">Aphanomyces invadans</name>
    <dbReference type="NCBI Taxonomy" id="157072"/>
    <lineage>
        <taxon>Eukaryota</taxon>
        <taxon>Sar</taxon>
        <taxon>Stramenopiles</taxon>
        <taxon>Oomycota</taxon>
        <taxon>Saprolegniomycetes</taxon>
        <taxon>Saprolegniales</taxon>
        <taxon>Verrucalvaceae</taxon>
        <taxon>Aphanomyces</taxon>
    </lineage>
</organism>
<sequence length="109" mass="11890">MEQWAIKTVRVVAAAVCVKLYVGDVLLGMGPSMQPTVPDGVIILVDKLSLRWKPPTVGDVVVISSPVRAQGSMCKRIIAMEGQFVKRRPRFEADAEEIVEVAIVLPTFA</sequence>
<keyword evidence="4" id="KW-0496">Mitochondrion</keyword>
<dbReference type="VEuPathDB" id="FungiDB:H310_11504"/>
<dbReference type="CDD" id="cd06530">
    <property type="entry name" value="S26_SPase_I"/>
    <property type="match status" value="1"/>
</dbReference>
<dbReference type="GO" id="GO:0006465">
    <property type="term" value="P:signal peptide processing"/>
    <property type="evidence" value="ECO:0007669"/>
    <property type="project" value="InterPro"/>
</dbReference>
<evidence type="ECO:0000256" key="4">
    <source>
        <dbReference type="ARBA" id="ARBA00023128"/>
    </source>
</evidence>
<dbReference type="AlphaFoldDB" id="A0A024TLC7"/>
<name>A0A024TLC7_9STRA</name>
<dbReference type="InterPro" id="IPR036286">
    <property type="entry name" value="LexA/Signal_pep-like_sf"/>
</dbReference>
<dbReference type="GO" id="GO:0042720">
    <property type="term" value="C:mitochondrial inner membrane peptidase complex"/>
    <property type="evidence" value="ECO:0007669"/>
    <property type="project" value="TreeGrafter"/>
</dbReference>
<evidence type="ECO:0000256" key="1">
    <source>
        <dbReference type="ARBA" id="ARBA00004273"/>
    </source>
</evidence>
<keyword evidence="5" id="KW-0472">Membrane</keyword>
<accession>A0A024TLC7</accession>
<evidence type="ECO:0000256" key="3">
    <source>
        <dbReference type="ARBA" id="ARBA00022801"/>
    </source>
</evidence>
<dbReference type="Gene3D" id="2.10.109.10">
    <property type="entry name" value="Umud Fragment, subunit A"/>
    <property type="match status" value="1"/>
</dbReference>
<dbReference type="GO" id="GO:0004252">
    <property type="term" value="F:serine-type endopeptidase activity"/>
    <property type="evidence" value="ECO:0007669"/>
    <property type="project" value="InterPro"/>
</dbReference>
<dbReference type="STRING" id="157072.A0A024TLC7"/>
<protein>
    <submittedName>
        <fullName evidence="7">Signal peptidase I</fullName>
    </submittedName>
</protein>
<keyword evidence="2" id="KW-0999">Mitochondrion inner membrane</keyword>
<evidence type="ECO:0000256" key="5">
    <source>
        <dbReference type="ARBA" id="ARBA00023136"/>
    </source>
</evidence>
<evidence type="ECO:0000259" key="6">
    <source>
        <dbReference type="Pfam" id="PF10502"/>
    </source>
</evidence>
<dbReference type="eggNOG" id="KOG0171">
    <property type="taxonomic scope" value="Eukaryota"/>
</dbReference>
<dbReference type="OrthoDB" id="308440at2759"/>
<comment type="subcellular location">
    <subcellularLocation>
        <location evidence="1">Mitochondrion inner membrane</location>
    </subcellularLocation>
</comment>
<feature type="domain" description="Peptidase S26" evidence="6">
    <location>
        <begin position="3"/>
        <end position="88"/>
    </location>
</feature>
<dbReference type="GeneID" id="20088554"/>
<proteinExistence type="predicted"/>
<evidence type="ECO:0000313" key="7">
    <source>
        <dbReference type="EMBL" id="ETV94838.1"/>
    </source>
</evidence>
<keyword evidence="3" id="KW-0378">Hydrolase</keyword>
<gene>
    <name evidence="7" type="ORF">H310_11504</name>
</gene>
<evidence type="ECO:0000256" key="2">
    <source>
        <dbReference type="ARBA" id="ARBA00022792"/>
    </source>
</evidence>
<reference evidence="7" key="1">
    <citation type="submission" date="2013-12" db="EMBL/GenBank/DDBJ databases">
        <title>The Genome Sequence of Aphanomyces invadans NJM9701.</title>
        <authorList>
            <consortium name="The Broad Institute Genomics Platform"/>
            <person name="Russ C."/>
            <person name="Tyler B."/>
            <person name="van West P."/>
            <person name="Dieguez-Uribeondo J."/>
            <person name="Young S.K."/>
            <person name="Zeng Q."/>
            <person name="Gargeya S."/>
            <person name="Fitzgerald M."/>
            <person name="Abouelleil A."/>
            <person name="Alvarado L."/>
            <person name="Chapman S.B."/>
            <person name="Gainer-Dewar J."/>
            <person name="Goldberg J."/>
            <person name="Griggs A."/>
            <person name="Gujja S."/>
            <person name="Hansen M."/>
            <person name="Howarth C."/>
            <person name="Imamovic A."/>
            <person name="Ireland A."/>
            <person name="Larimer J."/>
            <person name="McCowan C."/>
            <person name="Murphy C."/>
            <person name="Pearson M."/>
            <person name="Poon T.W."/>
            <person name="Priest M."/>
            <person name="Roberts A."/>
            <person name="Saif S."/>
            <person name="Shea T."/>
            <person name="Sykes S."/>
            <person name="Wortman J."/>
            <person name="Nusbaum C."/>
            <person name="Birren B."/>
        </authorList>
    </citation>
    <scope>NUCLEOTIDE SEQUENCE [LARGE SCALE GENOMIC DNA]</scope>
    <source>
        <strain evidence="7">NJM9701</strain>
    </source>
</reference>
<dbReference type="PANTHER" id="PTHR12383:SF16">
    <property type="entry name" value="MITOCHONDRIAL INNER MEMBRANE PROTEASE SUBUNIT 1"/>
    <property type="match status" value="1"/>
</dbReference>
<dbReference type="SUPFAM" id="SSF51306">
    <property type="entry name" value="LexA/Signal peptidase"/>
    <property type="match status" value="1"/>
</dbReference>
<dbReference type="Pfam" id="PF10502">
    <property type="entry name" value="Peptidase_S26"/>
    <property type="match status" value="1"/>
</dbReference>